<keyword evidence="8" id="KW-1185">Reference proteome</keyword>
<dbReference type="Pfam" id="PF00046">
    <property type="entry name" value="Homeodomain"/>
    <property type="match status" value="1"/>
</dbReference>
<evidence type="ECO:0000256" key="2">
    <source>
        <dbReference type="ARBA" id="ARBA00023155"/>
    </source>
</evidence>
<dbReference type="PROSITE" id="PS50071">
    <property type="entry name" value="HOMEOBOX_2"/>
    <property type="match status" value="1"/>
</dbReference>
<feature type="region of interest" description="Disordered" evidence="6">
    <location>
        <begin position="301"/>
        <end position="402"/>
    </location>
</feature>
<evidence type="ECO:0000256" key="1">
    <source>
        <dbReference type="ARBA" id="ARBA00023125"/>
    </source>
</evidence>
<dbReference type="PROSITE" id="PS00027">
    <property type="entry name" value="HOMEOBOX_1"/>
    <property type="match status" value="1"/>
</dbReference>
<reference evidence="8" key="1">
    <citation type="submission" date="2022-06" db="EMBL/GenBank/DDBJ databases">
        <authorList>
            <person name="Berger JAMES D."/>
            <person name="Berger JAMES D."/>
        </authorList>
    </citation>
    <scope>NUCLEOTIDE SEQUENCE [LARGE SCALE GENOMIC DNA]</scope>
</reference>
<dbReference type="GO" id="GO:0000981">
    <property type="term" value="F:DNA-binding transcription factor activity, RNA polymerase II-specific"/>
    <property type="evidence" value="ECO:0007669"/>
    <property type="project" value="InterPro"/>
</dbReference>
<dbReference type="InterPro" id="IPR009057">
    <property type="entry name" value="Homeodomain-like_sf"/>
</dbReference>
<accession>A0AA85ISG2</accession>
<evidence type="ECO:0000313" key="8">
    <source>
        <dbReference type="Proteomes" id="UP000050795"/>
    </source>
</evidence>
<dbReference type="InterPro" id="IPR001356">
    <property type="entry name" value="HD"/>
</dbReference>
<keyword evidence="3 4" id="KW-0539">Nucleus</keyword>
<evidence type="ECO:0000256" key="5">
    <source>
        <dbReference type="RuleBase" id="RU000682"/>
    </source>
</evidence>
<name>A0AA85ISG2_TRIRE</name>
<feature type="compositionally biased region" description="Low complexity" evidence="6">
    <location>
        <begin position="337"/>
        <end position="353"/>
    </location>
</feature>
<dbReference type="GO" id="GO:0000978">
    <property type="term" value="F:RNA polymerase II cis-regulatory region sequence-specific DNA binding"/>
    <property type="evidence" value="ECO:0007669"/>
    <property type="project" value="TreeGrafter"/>
</dbReference>
<dbReference type="PRINTS" id="PR00024">
    <property type="entry name" value="HOMEOBOX"/>
</dbReference>
<feature type="compositionally biased region" description="Low complexity" evidence="6">
    <location>
        <begin position="372"/>
        <end position="381"/>
    </location>
</feature>
<dbReference type="GO" id="GO:0005634">
    <property type="term" value="C:nucleus"/>
    <property type="evidence" value="ECO:0007669"/>
    <property type="project" value="UniProtKB-SubCell"/>
</dbReference>
<dbReference type="PANTHER" id="PTHR24327">
    <property type="entry name" value="HOMEOBOX PROTEIN"/>
    <property type="match status" value="1"/>
</dbReference>
<proteinExistence type="predicted"/>
<keyword evidence="1 4" id="KW-0238">DNA-binding</keyword>
<protein>
    <recommendedName>
        <fullName evidence="7">Homeobox domain-containing protein</fullName>
    </recommendedName>
</protein>
<feature type="region of interest" description="Disordered" evidence="6">
    <location>
        <begin position="232"/>
        <end position="253"/>
    </location>
</feature>
<comment type="subcellular location">
    <subcellularLocation>
        <location evidence="4 5">Nucleus</location>
    </subcellularLocation>
</comment>
<dbReference type="InterPro" id="IPR020479">
    <property type="entry name" value="HD_metazoa"/>
</dbReference>
<keyword evidence="2 4" id="KW-0371">Homeobox</keyword>
<dbReference type="Proteomes" id="UP000050795">
    <property type="component" value="Unassembled WGS sequence"/>
</dbReference>
<dbReference type="CDD" id="cd00086">
    <property type="entry name" value="homeodomain"/>
    <property type="match status" value="1"/>
</dbReference>
<dbReference type="SUPFAM" id="SSF46689">
    <property type="entry name" value="Homeodomain-like"/>
    <property type="match status" value="1"/>
</dbReference>
<feature type="compositionally biased region" description="Polar residues" evidence="6">
    <location>
        <begin position="354"/>
        <end position="365"/>
    </location>
</feature>
<evidence type="ECO:0000256" key="6">
    <source>
        <dbReference type="SAM" id="MobiDB-lite"/>
    </source>
</evidence>
<feature type="domain" description="Homeobox" evidence="7">
    <location>
        <begin position="120"/>
        <end position="180"/>
    </location>
</feature>
<dbReference type="InterPro" id="IPR017970">
    <property type="entry name" value="Homeobox_CS"/>
</dbReference>
<sequence length="486" mass="55155">MNNLITIQLMRKTFSFRTPINNDNLNSPISSSLDYYSSQTHSTSPHDDNITNMYNNNNTGSITTTTHNNNNTNNINHNDDDIIDGVDRGDICLVGNDRGSRDTGENNSGAGNELLVVKIKKIRKPRTIYSIWQLQMLNSRFIHSQYLNLTERASLASQLGLTQTQVKIWFQNKRSKLKKILRQGQDPTVFLNSTTNGTGDEDQMESDYDEDANSLNYDAPKLSSHVDNSDQIKYNNNNNNLPRSQHSLQTNPHQLPSINRRKEDFINESVEIQKTSELNNPYENRFFPSMNLKHESYLDSKPQLNTLTDPSQSNTFVQPDDNVPSAPNHMLTDQSSHRLTSSKSSSYSDVRQSLSEGITNTNNTVSHEEVYSSHTSWSSSSPVKPKGKIDETCSTSPHPPITINQSNTAEAKWSTIAVNQPNEMNSDWLSKDTLRYPNNEISAHQTIEEKYKSITNHSEQWSTIDRPKIEPQAESTLLEVPYDYTY</sequence>
<dbReference type="PANTHER" id="PTHR24327:SF81">
    <property type="entry name" value="HOMEOTIC PROTEIN DISTAL-LESS-RELATED"/>
    <property type="match status" value="1"/>
</dbReference>
<reference evidence="9" key="2">
    <citation type="submission" date="2023-11" db="UniProtKB">
        <authorList>
            <consortium name="WormBaseParasite"/>
        </authorList>
    </citation>
    <scope>IDENTIFICATION</scope>
</reference>
<feature type="compositionally biased region" description="Polar residues" evidence="6">
    <location>
        <begin position="302"/>
        <end position="317"/>
    </location>
</feature>
<organism evidence="8 9">
    <name type="scientific">Trichobilharzia regenti</name>
    <name type="common">Nasal bird schistosome</name>
    <dbReference type="NCBI Taxonomy" id="157069"/>
    <lineage>
        <taxon>Eukaryota</taxon>
        <taxon>Metazoa</taxon>
        <taxon>Spiralia</taxon>
        <taxon>Lophotrochozoa</taxon>
        <taxon>Platyhelminthes</taxon>
        <taxon>Trematoda</taxon>
        <taxon>Digenea</taxon>
        <taxon>Strigeidida</taxon>
        <taxon>Schistosomatoidea</taxon>
        <taxon>Schistosomatidae</taxon>
        <taxon>Trichobilharzia</taxon>
    </lineage>
</organism>
<dbReference type="InterPro" id="IPR050460">
    <property type="entry name" value="Distal-less_Homeobox_TF"/>
</dbReference>
<dbReference type="Gene3D" id="1.10.10.60">
    <property type="entry name" value="Homeodomain-like"/>
    <property type="match status" value="1"/>
</dbReference>
<feature type="DNA-binding region" description="Homeobox" evidence="4">
    <location>
        <begin position="122"/>
        <end position="181"/>
    </location>
</feature>
<dbReference type="InterPro" id="IPR000047">
    <property type="entry name" value="HTH_motif"/>
</dbReference>
<dbReference type="PRINTS" id="PR00031">
    <property type="entry name" value="HTHREPRESSR"/>
</dbReference>
<dbReference type="WBParaSite" id="TREG1_109200.1">
    <property type="protein sequence ID" value="TREG1_109200.1"/>
    <property type="gene ID" value="TREG1_109200"/>
</dbReference>
<evidence type="ECO:0000313" key="9">
    <source>
        <dbReference type="WBParaSite" id="TREG1_109200.1"/>
    </source>
</evidence>
<feature type="compositionally biased region" description="Polar residues" evidence="6">
    <location>
        <begin position="392"/>
        <end position="402"/>
    </location>
</feature>
<evidence type="ECO:0000256" key="3">
    <source>
        <dbReference type="ARBA" id="ARBA00023242"/>
    </source>
</evidence>
<evidence type="ECO:0000259" key="7">
    <source>
        <dbReference type="PROSITE" id="PS50071"/>
    </source>
</evidence>
<dbReference type="AlphaFoldDB" id="A0AA85ISG2"/>
<evidence type="ECO:0000256" key="4">
    <source>
        <dbReference type="PROSITE-ProRule" id="PRU00108"/>
    </source>
</evidence>
<dbReference type="SMART" id="SM00389">
    <property type="entry name" value="HOX"/>
    <property type="match status" value="1"/>
</dbReference>